<evidence type="ECO:0000313" key="2">
    <source>
        <dbReference type="EMBL" id="RNA00541.1"/>
    </source>
</evidence>
<feature type="transmembrane region" description="Helical" evidence="1">
    <location>
        <begin position="25"/>
        <end position="46"/>
    </location>
</feature>
<dbReference type="AlphaFoldDB" id="A0A3M7PP64"/>
<accession>A0A3M7PP64</accession>
<dbReference type="Proteomes" id="UP000276133">
    <property type="component" value="Unassembled WGS sequence"/>
</dbReference>
<proteinExistence type="predicted"/>
<gene>
    <name evidence="2" type="ORF">BpHYR1_012277</name>
</gene>
<dbReference type="EMBL" id="REGN01009710">
    <property type="protein sequence ID" value="RNA00541.1"/>
    <property type="molecule type" value="Genomic_DNA"/>
</dbReference>
<name>A0A3M7PP64_BRAPC</name>
<organism evidence="2 3">
    <name type="scientific">Brachionus plicatilis</name>
    <name type="common">Marine rotifer</name>
    <name type="synonym">Brachionus muelleri</name>
    <dbReference type="NCBI Taxonomy" id="10195"/>
    <lineage>
        <taxon>Eukaryota</taxon>
        <taxon>Metazoa</taxon>
        <taxon>Spiralia</taxon>
        <taxon>Gnathifera</taxon>
        <taxon>Rotifera</taxon>
        <taxon>Eurotatoria</taxon>
        <taxon>Monogononta</taxon>
        <taxon>Pseudotrocha</taxon>
        <taxon>Ploima</taxon>
        <taxon>Brachionidae</taxon>
        <taxon>Brachionus</taxon>
    </lineage>
</organism>
<evidence type="ECO:0000256" key="1">
    <source>
        <dbReference type="SAM" id="Phobius"/>
    </source>
</evidence>
<keyword evidence="1" id="KW-0472">Membrane</keyword>
<reference evidence="2 3" key="1">
    <citation type="journal article" date="2018" name="Sci. Rep.">
        <title>Genomic signatures of local adaptation to the degree of environmental predictability in rotifers.</title>
        <authorList>
            <person name="Franch-Gras L."/>
            <person name="Hahn C."/>
            <person name="Garcia-Roger E.M."/>
            <person name="Carmona M.J."/>
            <person name="Serra M."/>
            <person name="Gomez A."/>
        </authorList>
    </citation>
    <scope>NUCLEOTIDE SEQUENCE [LARGE SCALE GENOMIC DNA]</scope>
    <source>
        <strain evidence="2">HYR1</strain>
    </source>
</reference>
<comment type="caution">
    <text evidence="2">The sequence shown here is derived from an EMBL/GenBank/DDBJ whole genome shotgun (WGS) entry which is preliminary data.</text>
</comment>
<keyword evidence="3" id="KW-1185">Reference proteome</keyword>
<evidence type="ECO:0000313" key="3">
    <source>
        <dbReference type="Proteomes" id="UP000276133"/>
    </source>
</evidence>
<sequence>MARIYTKILSSQVVKRNINNHKKAIGIFHATQDFFNLVAVLFMDYALYPYRFWSMLLSLVISIANKLLILFL</sequence>
<keyword evidence="1" id="KW-1133">Transmembrane helix</keyword>
<keyword evidence="1" id="KW-0812">Transmembrane</keyword>
<protein>
    <submittedName>
        <fullName evidence="2">Uncharacterized protein</fullName>
    </submittedName>
</protein>
<feature type="transmembrane region" description="Helical" evidence="1">
    <location>
        <begin position="52"/>
        <end position="71"/>
    </location>
</feature>